<name>A0A5S9IR95_UABAM</name>
<feature type="transmembrane region" description="Helical" evidence="1">
    <location>
        <begin position="66"/>
        <end position="89"/>
    </location>
</feature>
<organism evidence="2 3">
    <name type="scientific">Uabimicrobium amorphum</name>
    <dbReference type="NCBI Taxonomy" id="2596890"/>
    <lineage>
        <taxon>Bacteria</taxon>
        <taxon>Pseudomonadati</taxon>
        <taxon>Planctomycetota</taxon>
        <taxon>Candidatus Uabimicrobiia</taxon>
        <taxon>Candidatus Uabimicrobiales</taxon>
        <taxon>Candidatus Uabimicrobiaceae</taxon>
        <taxon>Candidatus Uabimicrobium</taxon>
    </lineage>
</organism>
<sequence length="122" mass="13737">MNKTKWGLTFIHVTIAVGFSIAMARHIADHSWDLHARNHAFQATIWLITIHTLGVIITWNAYPQKWAWYTLLITALLFFGGYFAALFVIPQSGAPGINDDILIATFAVIYLAILAVDRKKIL</sequence>
<feature type="transmembrane region" description="Helical" evidence="1">
    <location>
        <begin position="40"/>
        <end position="59"/>
    </location>
</feature>
<dbReference type="AlphaFoldDB" id="A0A5S9IR95"/>
<keyword evidence="1" id="KW-1133">Transmembrane helix</keyword>
<dbReference type="RefSeq" id="WP_151970071.1">
    <property type="nucleotide sequence ID" value="NZ_AP019860.1"/>
</dbReference>
<reference evidence="2 3" key="1">
    <citation type="submission" date="2019-08" db="EMBL/GenBank/DDBJ databases">
        <title>Complete genome sequence of Candidatus Uab amorphum.</title>
        <authorList>
            <person name="Shiratori T."/>
            <person name="Suzuki S."/>
            <person name="Kakizawa Y."/>
            <person name="Ishida K."/>
        </authorList>
    </citation>
    <scope>NUCLEOTIDE SEQUENCE [LARGE SCALE GENOMIC DNA]</scope>
    <source>
        <strain evidence="2 3">SRT547</strain>
    </source>
</reference>
<dbReference type="KEGG" id="uam:UABAM_04377"/>
<dbReference type="Proteomes" id="UP000326354">
    <property type="component" value="Chromosome"/>
</dbReference>
<accession>A0A5S9IR95</accession>
<keyword evidence="1" id="KW-0812">Transmembrane</keyword>
<evidence type="ECO:0000313" key="3">
    <source>
        <dbReference type="Proteomes" id="UP000326354"/>
    </source>
</evidence>
<dbReference type="EMBL" id="AP019860">
    <property type="protein sequence ID" value="BBM85991.1"/>
    <property type="molecule type" value="Genomic_DNA"/>
</dbReference>
<feature type="transmembrane region" description="Helical" evidence="1">
    <location>
        <begin position="101"/>
        <end position="117"/>
    </location>
</feature>
<keyword evidence="3" id="KW-1185">Reference proteome</keyword>
<gene>
    <name evidence="2" type="ORF">UABAM_04377</name>
</gene>
<evidence type="ECO:0008006" key="4">
    <source>
        <dbReference type="Google" id="ProtNLM"/>
    </source>
</evidence>
<evidence type="ECO:0000313" key="2">
    <source>
        <dbReference type="EMBL" id="BBM85991.1"/>
    </source>
</evidence>
<evidence type="ECO:0000256" key="1">
    <source>
        <dbReference type="SAM" id="Phobius"/>
    </source>
</evidence>
<proteinExistence type="predicted"/>
<keyword evidence="1" id="KW-0472">Membrane</keyword>
<protein>
    <recommendedName>
        <fullName evidence="4">DUF2231 domain-containing protein</fullName>
    </recommendedName>
</protein>